<dbReference type="Proteomes" id="UP001500740">
    <property type="component" value="Unassembled WGS sequence"/>
</dbReference>
<evidence type="ECO:0000313" key="2">
    <source>
        <dbReference type="EMBL" id="GAA0451945.1"/>
    </source>
</evidence>
<name>A0ABN0ZLI4_9BACI</name>
<evidence type="ECO:0000259" key="1">
    <source>
        <dbReference type="PROSITE" id="PS51186"/>
    </source>
</evidence>
<proteinExistence type="predicted"/>
<feature type="domain" description="N-acetyltransferase" evidence="1">
    <location>
        <begin position="1"/>
        <end position="157"/>
    </location>
</feature>
<dbReference type="InterPro" id="IPR000182">
    <property type="entry name" value="GNAT_dom"/>
</dbReference>
<gene>
    <name evidence="2" type="ORF">GCM10008935_03160</name>
</gene>
<dbReference type="InterPro" id="IPR050276">
    <property type="entry name" value="MshD_Acetyltransferase"/>
</dbReference>
<dbReference type="PANTHER" id="PTHR43617:SF20">
    <property type="entry name" value="N-ALPHA-ACETYLTRANSFERASE RIMI"/>
    <property type="match status" value="1"/>
</dbReference>
<accession>A0ABN0ZLI4</accession>
<protein>
    <submittedName>
        <fullName evidence="2">GNAT family N-acetyltransferase</fullName>
    </submittedName>
</protein>
<dbReference type="PROSITE" id="PS51186">
    <property type="entry name" value="GNAT"/>
    <property type="match status" value="1"/>
</dbReference>
<comment type="caution">
    <text evidence="2">The sequence shown here is derived from an EMBL/GenBank/DDBJ whole genome shotgun (WGS) entry which is preliminary data.</text>
</comment>
<evidence type="ECO:0000313" key="3">
    <source>
        <dbReference type="Proteomes" id="UP001500740"/>
    </source>
</evidence>
<dbReference type="Gene3D" id="3.40.630.30">
    <property type="match status" value="1"/>
</dbReference>
<dbReference type="PANTHER" id="PTHR43617">
    <property type="entry name" value="L-AMINO ACID N-ACETYLTRANSFERASE"/>
    <property type="match status" value="1"/>
</dbReference>
<dbReference type="RefSeq" id="WP_343781326.1">
    <property type="nucleotide sequence ID" value="NZ_BAAACZ010000003.1"/>
</dbReference>
<sequence>MNVRCYQPKDEVSWLRCRVLSFLDTAYYDNVLQEKETYENPSIEIVVEEKGQVVGLLDLELEEKEQEVCTASDGLGAMMWHIAVHPDHQRQGIGEKLLRYAEEKVKQRGLSYIEAWTRDDQWVNAWYEKQGFQKVSSYNQVYISGEESHYFIDSKIPEVKVLSSFAHYLGNEPDIKNKFERIYECSCYTKRL</sequence>
<keyword evidence="3" id="KW-1185">Reference proteome</keyword>
<dbReference type="CDD" id="cd04301">
    <property type="entry name" value="NAT_SF"/>
    <property type="match status" value="1"/>
</dbReference>
<dbReference type="SUPFAM" id="SSF55729">
    <property type="entry name" value="Acyl-CoA N-acyltransferases (Nat)"/>
    <property type="match status" value="1"/>
</dbReference>
<dbReference type="EMBL" id="BAAACZ010000003">
    <property type="protein sequence ID" value="GAA0451945.1"/>
    <property type="molecule type" value="Genomic_DNA"/>
</dbReference>
<dbReference type="InterPro" id="IPR016181">
    <property type="entry name" value="Acyl_CoA_acyltransferase"/>
</dbReference>
<organism evidence="2 3">
    <name type="scientific">Alkalibacillus silvisoli</name>
    <dbReference type="NCBI Taxonomy" id="392823"/>
    <lineage>
        <taxon>Bacteria</taxon>
        <taxon>Bacillati</taxon>
        <taxon>Bacillota</taxon>
        <taxon>Bacilli</taxon>
        <taxon>Bacillales</taxon>
        <taxon>Bacillaceae</taxon>
        <taxon>Alkalibacillus</taxon>
    </lineage>
</organism>
<dbReference type="Pfam" id="PF13508">
    <property type="entry name" value="Acetyltransf_7"/>
    <property type="match status" value="1"/>
</dbReference>
<reference evidence="2 3" key="1">
    <citation type="journal article" date="2019" name="Int. J. Syst. Evol. Microbiol.">
        <title>The Global Catalogue of Microorganisms (GCM) 10K type strain sequencing project: providing services to taxonomists for standard genome sequencing and annotation.</title>
        <authorList>
            <consortium name="The Broad Institute Genomics Platform"/>
            <consortium name="The Broad Institute Genome Sequencing Center for Infectious Disease"/>
            <person name="Wu L."/>
            <person name="Ma J."/>
        </authorList>
    </citation>
    <scope>NUCLEOTIDE SEQUENCE [LARGE SCALE GENOMIC DNA]</scope>
    <source>
        <strain evidence="2 3">JCM 14193</strain>
    </source>
</reference>